<dbReference type="RefSeq" id="XP_013859917.1">
    <property type="nucleotide sequence ID" value="XM_014004463.1"/>
</dbReference>
<dbReference type="GeneID" id="106514926"/>
<name>A0A2I4AWP8_AUSLI</name>
<evidence type="ECO:0000313" key="2">
    <source>
        <dbReference type="RefSeq" id="XP_013859917.1"/>
    </source>
</evidence>
<evidence type="ECO:0000313" key="1">
    <source>
        <dbReference type="Proteomes" id="UP000192220"/>
    </source>
</evidence>
<protein>
    <submittedName>
        <fullName evidence="2">Uncharacterized protein LOC106514926</fullName>
    </submittedName>
</protein>
<dbReference type="InParanoid" id="A0A2I4AWP8"/>
<gene>
    <name evidence="2" type="primary">LOC106514926</name>
</gene>
<dbReference type="KEGG" id="alim:106514926"/>
<organism evidence="1 2">
    <name type="scientific">Austrofundulus limnaeus</name>
    <name type="common">Annual killifish</name>
    <dbReference type="NCBI Taxonomy" id="52670"/>
    <lineage>
        <taxon>Eukaryota</taxon>
        <taxon>Metazoa</taxon>
        <taxon>Chordata</taxon>
        <taxon>Craniata</taxon>
        <taxon>Vertebrata</taxon>
        <taxon>Euteleostomi</taxon>
        <taxon>Actinopterygii</taxon>
        <taxon>Neopterygii</taxon>
        <taxon>Teleostei</taxon>
        <taxon>Neoteleostei</taxon>
        <taxon>Acanthomorphata</taxon>
        <taxon>Ovalentaria</taxon>
        <taxon>Atherinomorphae</taxon>
        <taxon>Cyprinodontiformes</taxon>
        <taxon>Rivulidae</taxon>
        <taxon>Austrofundulus</taxon>
    </lineage>
</organism>
<dbReference type="AlphaFoldDB" id="A0A2I4AWP8"/>
<sequence length="327" mass="37079">MGNMHCPAEDAAHLAAVARDICPFPSYNYSPHFVHMMSINSSRNLHEHYTAVQRSLTPKQLEDFTQSLRTTFGREGKVTLGGVGVVALSLAVLFDTLAKQVRGEVVSDAGPIPGLFVKDPRGYYPPQVDTISKYLRLVPHIANNPDRMKQETARFLYQLKADEEDLNQPGKNNSVPLHEDVTLINRMLGFFFTVGLKIHLQRISNVTLDYDVTLDNKNSKSLDSTVTFNLNCDTEAAEKDFLAKVESSENLTKQAFEACKPKDSAWFLFLIDPRDRRSMPLLRHVAKLEFVDVMLFPMFSFGNNDRDDFVRQRDNFDLKVHALGKWP</sequence>
<proteinExistence type="predicted"/>
<accession>A0A2I4AWP8</accession>
<reference evidence="2" key="1">
    <citation type="submission" date="2025-08" db="UniProtKB">
        <authorList>
            <consortium name="RefSeq"/>
        </authorList>
    </citation>
    <scope>IDENTIFICATION</scope>
    <source>
        <strain evidence="2">Quisiro</strain>
        <tissue evidence="2">Liver</tissue>
    </source>
</reference>
<keyword evidence="1" id="KW-1185">Reference proteome</keyword>
<dbReference type="Proteomes" id="UP000192220">
    <property type="component" value="Unplaced"/>
</dbReference>
<dbReference type="OrthoDB" id="8870419at2759"/>